<dbReference type="InterPro" id="IPR000793">
    <property type="entry name" value="ATP_synth_asu_C"/>
</dbReference>
<dbReference type="InterPro" id="IPR005294">
    <property type="entry name" value="ATP_synth_F1_asu"/>
</dbReference>
<feature type="domain" description="ATP synthase alpha subunit C-terminal" evidence="4">
    <location>
        <begin position="529"/>
        <end position="646"/>
    </location>
</feature>
<evidence type="ECO:0000256" key="2">
    <source>
        <dbReference type="ARBA" id="ARBA00008936"/>
    </source>
</evidence>
<sequence length="654" mass="70237">MAHTEMHVPALGQSFPCNVHAYHLGSGRRFIAQHSNRHKDGRASKGRKIRSTTSALEEADWEEEMSLFRKRLQKPNQLETMRKIVEEVDLGKVLLTGDGFAVIEGLNNDAPIGCSLKFVSGFSGVLLWRRSDNIVYALILGRQGAVEVGEAVECRIKAILQALDDDKGPSTKREYEIARVPAGDALTGKVVDFLGRAPGSQVQLGTSVMVPLFGEQPDMESREQIAEPLLTGVKALDALTPLGRGQALLVTGEQQSGKSSAVLDAILGQSGTGVRCIYAAIGQSSAKVEEAVALLRRKDAMAFTTVVAAPEDASLGERYATIATAAALGERVRDEGGHALVVIDDLACMIEMWERITAGLASLGDQAVVGDSRESLPSDQAMDEQQLVEYEGMLVAASAAQRRRFFSSLIQRAAKLAKRKGGGSMSLLMVGAGMPARGEAPLPPPTAQYKHLSEQQRQKLKAALDAAQQDVRLAQPEGCLRVELIEELMSIADGQVVLQRDSATGAVGVNPQASISRIGSRAYPPALADLAIDLRFELAQAMDARRFAHDPDDAAARQQALFAEQANAALAQTPGHPVPLEEQVAILYALHNGLLQGMDAKSVNVPLRLSIFVQSLWRQHAPVLREIAATQRLTDEAKAVLEHALADISAVFST</sequence>
<dbReference type="Gene3D" id="1.20.150.20">
    <property type="entry name" value="ATP synthase alpha/beta chain, C-terminal domain"/>
    <property type="match status" value="1"/>
</dbReference>
<comment type="subcellular location">
    <subcellularLocation>
        <location evidence="1">Membrane</location>
    </subcellularLocation>
</comment>
<keyword evidence="6" id="KW-1185">Reference proteome</keyword>
<name>A0ABP1FQD6_9CHLO</name>
<feature type="domain" description="ATPase F1/V1/A1 complex alpha/beta subunit nucleotide-binding" evidence="3">
    <location>
        <begin position="232"/>
        <end position="356"/>
    </location>
</feature>
<comment type="caution">
    <text evidence="5">The sequence shown here is derived from an EMBL/GenBank/DDBJ whole genome shotgun (WGS) entry which is preliminary data.</text>
</comment>
<dbReference type="Proteomes" id="UP001497392">
    <property type="component" value="Unassembled WGS sequence"/>
</dbReference>
<dbReference type="Pfam" id="PF00006">
    <property type="entry name" value="ATP-synt_ab"/>
    <property type="match status" value="1"/>
</dbReference>
<protein>
    <submittedName>
        <fullName evidence="5">G3843 protein</fullName>
    </submittedName>
</protein>
<dbReference type="Gene3D" id="3.40.50.300">
    <property type="entry name" value="P-loop containing nucleotide triphosphate hydrolases"/>
    <property type="match status" value="1"/>
</dbReference>
<reference evidence="5 6" key="1">
    <citation type="submission" date="2024-06" db="EMBL/GenBank/DDBJ databases">
        <authorList>
            <person name="Kraege A."/>
            <person name="Thomma B."/>
        </authorList>
    </citation>
    <scope>NUCLEOTIDE SEQUENCE [LARGE SCALE GENOMIC DNA]</scope>
</reference>
<evidence type="ECO:0000256" key="1">
    <source>
        <dbReference type="ARBA" id="ARBA00004370"/>
    </source>
</evidence>
<dbReference type="PANTHER" id="PTHR48082">
    <property type="entry name" value="ATP SYNTHASE SUBUNIT ALPHA, MITOCHONDRIAL"/>
    <property type="match status" value="1"/>
</dbReference>
<organism evidence="5 6">
    <name type="scientific">Coccomyxa viridis</name>
    <dbReference type="NCBI Taxonomy" id="1274662"/>
    <lineage>
        <taxon>Eukaryota</taxon>
        <taxon>Viridiplantae</taxon>
        <taxon>Chlorophyta</taxon>
        <taxon>core chlorophytes</taxon>
        <taxon>Trebouxiophyceae</taxon>
        <taxon>Trebouxiophyceae incertae sedis</taxon>
        <taxon>Coccomyxaceae</taxon>
        <taxon>Coccomyxa</taxon>
    </lineage>
</organism>
<evidence type="ECO:0000313" key="5">
    <source>
        <dbReference type="EMBL" id="CAL5221621.1"/>
    </source>
</evidence>
<evidence type="ECO:0000259" key="4">
    <source>
        <dbReference type="Pfam" id="PF00306"/>
    </source>
</evidence>
<dbReference type="PANTHER" id="PTHR48082:SF2">
    <property type="entry name" value="ATP SYNTHASE SUBUNIT ALPHA, MITOCHONDRIAL"/>
    <property type="match status" value="1"/>
</dbReference>
<dbReference type="InterPro" id="IPR027417">
    <property type="entry name" value="P-loop_NTPase"/>
</dbReference>
<dbReference type="SUPFAM" id="SSF52540">
    <property type="entry name" value="P-loop containing nucleoside triphosphate hydrolases"/>
    <property type="match status" value="1"/>
</dbReference>
<dbReference type="InterPro" id="IPR000194">
    <property type="entry name" value="ATPase_F1/V1/A1_a/bsu_nucl-bd"/>
</dbReference>
<evidence type="ECO:0000313" key="6">
    <source>
        <dbReference type="Proteomes" id="UP001497392"/>
    </source>
</evidence>
<comment type="similarity">
    <text evidence="2">Belongs to the ATPase alpha/beta chains family.</text>
</comment>
<evidence type="ECO:0000259" key="3">
    <source>
        <dbReference type="Pfam" id="PF00006"/>
    </source>
</evidence>
<dbReference type="EMBL" id="CAXHTA020000005">
    <property type="protein sequence ID" value="CAL5221621.1"/>
    <property type="molecule type" value="Genomic_DNA"/>
</dbReference>
<gene>
    <name evidence="5" type="primary">g3843</name>
    <name evidence="5" type="ORF">VP750_LOCUS3280</name>
</gene>
<accession>A0ABP1FQD6</accession>
<proteinExistence type="inferred from homology"/>
<dbReference type="InterPro" id="IPR038376">
    <property type="entry name" value="ATP_synth_asu_C_sf"/>
</dbReference>
<dbReference type="SUPFAM" id="SSF47917">
    <property type="entry name" value="C-terminal domain of alpha and beta subunits of F1 ATP synthase"/>
    <property type="match status" value="1"/>
</dbReference>
<dbReference type="Pfam" id="PF00306">
    <property type="entry name" value="ATP-synt_ab_C"/>
    <property type="match status" value="1"/>
</dbReference>